<keyword evidence="2" id="KW-0812">Transmembrane</keyword>
<evidence type="ECO:0000256" key="1">
    <source>
        <dbReference type="SAM" id="MobiDB-lite"/>
    </source>
</evidence>
<keyword evidence="2" id="KW-1133">Transmembrane helix</keyword>
<protein>
    <recommendedName>
        <fullName evidence="5">LigA protein</fullName>
    </recommendedName>
</protein>
<reference evidence="3 4" key="1">
    <citation type="submission" date="2023-05" db="EMBL/GenBank/DDBJ databases">
        <title>Streptantibioticus silvisoli sp. nov., acidotolerant actinomycetes 1 from pine litter.</title>
        <authorList>
            <person name="Swiecimska M."/>
            <person name="Golinska P."/>
            <person name="Sangal V."/>
            <person name="Wachnowicz B."/>
            <person name="Goodfellow M."/>
        </authorList>
    </citation>
    <scope>NUCLEOTIDE SEQUENCE [LARGE SCALE GENOMIC DNA]</scope>
    <source>
        <strain evidence="3 4">DSM 42109</strain>
    </source>
</reference>
<feature type="transmembrane region" description="Helical" evidence="2">
    <location>
        <begin position="181"/>
        <end position="202"/>
    </location>
</feature>
<keyword evidence="2" id="KW-0472">Membrane</keyword>
<evidence type="ECO:0000313" key="4">
    <source>
        <dbReference type="Proteomes" id="UP001214441"/>
    </source>
</evidence>
<feature type="transmembrane region" description="Helical" evidence="2">
    <location>
        <begin position="80"/>
        <end position="108"/>
    </location>
</feature>
<evidence type="ECO:0000313" key="3">
    <source>
        <dbReference type="EMBL" id="MDJ1133091.1"/>
    </source>
</evidence>
<feature type="transmembrane region" description="Helical" evidence="2">
    <location>
        <begin position="47"/>
        <end position="68"/>
    </location>
</feature>
<feature type="transmembrane region" description="Helical" evidence="2">
    <location>
        <begin position="222"/>
        <end position="240"/>
    </location>
</feature>
<accession>A0ABT6ZWT4</accession>
<dbReference type="PROSITE" id="PS51257">
    <property type="entry name" value="PROKAR_LIPOPROTEIN"/>
    <property type="match status" value="1"/>
</dbReference>
<feature type="transmembrane region" description="Helical" evidence="2">
    <location>
        <begin position="128"/>
        <end position="153"/>
    </location>
</feature>
<comment type="caution">
    <text evidence="3">The sequence shown here is derived from an EMBL/GenBank/DDBJ whole genome shotgun (WGS) entry which is preliminary data.</text>
</comment>
<keyword evidence="4" id="KW-1185">Reference proteome</keyword>
<evidence type="ECO:0008006" key="5">
    <source>
        <dbReference type="Google" id="ProtNLM"/>
    </source>
</evidence>
<feature type="transmembrane region" description="Helical" evidence="2">
    <location>
        <begin position="304"/>
        <end position="324"/>
    </location>
</feature>
<sequence length="350" mass="36129">MRRTKTLLAALTVAACLPYLALKLTWLSGGTTGIPEGSTLRDSGDTLWVLNAVTVAMDATVVLLVFALTRAWGRRLPAALLALPLWAATGLLGPIVVAFPAQALYGAVSGADSTGGVRGTDAADMLDGWVWTVVYTGFSVQALALGGLFVLYVRDRWGTLLRTRLGALPVPPRVRAIWRPAFAAGALLALASAVPHLLWAVGAGADVGPCPTRGAEQSADSRLVEGAFALFTLVAVAGLRQLTRGNPQLTPGETGRRSPRLGMPLAAAWIGTGVMTCWALWLLVGALTGGGRAVGQRASGCTELVTTGQLVAGLLLTLLGAHALRQRANASGTAQDRTAPDRTGGGDVTV</sequence>
<feature type="transmembrane region" description="Helical" evidence="2">
    <location>
        <begin position="261"/>
        <end position="284"/>
    </location>
</feature>
<dbReference type="RefSeq" id="WP_274044648.1">
    <property type="nucleotide sequence ID" value="NZ_JANCPR020000012.1"/>
</dbReference>
<proteinExistence type="predicted"/>
<dbReference type="EMBL" id="JANCPR020000012">
    <property type="protein sequence ID" value="MDJ1133091.1"/>
    <property type="molecule type" value="Genomic_DNA"/>
</dbReference>
<name>A0ABT6ZWT4_9ACTN</name>
<gene>
    <name evidence="3" type="ORF">NMN56_014185</name>
</gene>
<feature type="region of interest" description="Disordered" evidence="1">
    <location>
        <begin position="329"/>
        <end position="350"/>
    </location>
</feature>
<evidence type="ECO:0000256" key="2">
    <source>
        <dbReference type="SAM" id="Phobius"/>
    </source>
</evidence>
<dbReference type="Proteomes" id="UP001214441">
    <property type="component" value="Unassembled WGS sequence"/>
</dbReference>
<organism evidence="3 4">
    <name type="scientific">Streptomyces iconiensis</name>
    <dbReference type="NCBI Taxonomy" id="1384038"/>
    <lineage>
        <taxon>Bacteria</taxon>
        <taxon>Bacillati</taxon>
        <taxon>Actinomycetota</taxon>
        <taxon>Actinomycetes</taxon>
        <taxon>Kitasatosporales</taxon>
        <taxon>Streptomycetaceae</taxon>
        <taxon>Streptomyces</taxon>
    </lineage>
</organism>